<dbReference type="EMBL" id="CP039865">
    <property type="protein sequence ID" value="QCK87613.1"/>
    <property type="molecule type" value="Genomic_DNA"/>
</dbReference>
<accession>A0A4D7QNX8</accession>
<dbReference type="InterPro" id="IPR001509">
    <property type="entry name" value="Epimerase_deHydtase"/>
</dbReference>
<dbReference type="PANTHER" id="PTHR43245:SF58">
    <property type="entry name" value="BLL5923 PROTEIN"/>
    <property type="match status" value="1"/>
</dbReference>
<reference evidence="2 3" key="1">
    <citation type="submission" date="2019-04" db="EMBL/GenBank/DDBJ databases">
        <title>Phreatobacter aquaticus sp. nov.</title>
        <authorList>
            <person name="Choi A."/>
            <person name="Baek K."/>
        </authorList>
    </citation>
    <scope>NUCLEOTIDE SEQUENCE [LARGE SCALE GENOMIC DNA]</scope>
    <source>
        <strain evidence="2 3">NMCR1094</strain>
    </source>
</reference>
<dbReference type="AlphaFoldDB" id="A0A4D7QNX8"/>
<feature type="domain" description="NAD-dependent epimerase/dehydratase" evidence="1">
    <location>
        <begin position="7"/>
        <end position="224"/>
    </location>
</feature>
<evidence type="ECO:0000313" key="3">
    <source>
        <dbReference type="Proteomes" id="UP000298588"/>
    </source>
</evidence>
<evidence type="ECO:0000313" key="2">
    <source>
        <dbReference type="EMBL" id="QCK87613.1"/>
    </source>
</evidence>
<sequence length="314" mass="33276">MRLGNRVLVTGPTGFIGAHVVSALVQDGFSVSVATRRASSPDPAIRTFLIDTIDGRTDWGASLENIDSVVHLAGRAHRRAEVQKREADHYSAVNVDGTHHLASAAARAGVRRFVYLSSIAVNGAMTRGRPPFRPDDVPAPKTFYGVSKLRAELALAEIQAGSPGLSVDILRCPVVIGRDAPGNLALLAWALKKGLPLPFASVRNQRAFLAIDDLSDFIALRLNASATGCCRFTLGSADTVSTPQLVRLMAGALRCRPNLMPAPPAGLRALLILAGRRDKADAIVESLEIDVGAAKLAGWQPKVSIAEAVNRAFG</sequence>
<gene>
    <name evidence="2" type="ORF">E8L99_18535</name>
</gene>
<evidence type="ECO:0000259" key="1">
    <source>
        <dbReference type="Pfam" id="PF01370"/>
    </source>
</evidence>
<dbReference type="InterPro" id="IPR036291">
    <property type="entry name" value="NAD(P)-bd_dom_sf"/>
</dbReference>
<dbReference type="PANTHER" id="PTHR43245">
    <property type="entry name" value="BIFUNCTIONAL POLYMYXIN RESISTANCE PROTEIN ARNA"/>
    <property type="match status" value="1"/>
</dbReference>
<protein>
    <submittedName>
        <fullName evidence="2">NAD-dependent epimerase/dehydratase family protein</fullName>
    </submittedName>
</protein>
<proteinExistence type="predicted"/>
<dbReference type="Proteomes" id="UP000298588">
    <property type="component" value="Chromosome"/>
</dbReference>
<dbReference type="KEGG" id="paqt:E8L99_18535"/>
<dbReference type="Pfam" id="PF01370">
    <property type="entry name" value="Epimerase"/>
    <property type="match status" value="1"/>
</dbReference>
<dbReference type="Gene3D" id="3.40.50.720">
    <property type="entry name" value="NAD(P)-binding Rossmann-like Domain"/>
    <property type="match status" value="1"/>
</dbReference>
<dbReference type="InterPro" id="IPR050177">
    <property type="entry name" value="Lipid_A_modif_metabolic_enz"/>
</dbReference>
<dbReference type="SUPFAM" id="SSF51735">
    <property type="entry name" value="NAD(P)-binding Rossmann-fold domains"/>
    <property type="match status" value="1"/>
</dbReference>
<organism evidence="2 3">
    <name type="scientific">Phreatobacter aquaticus</name>
    <dbReference type="NCBI Taxonomy" id="2570229"/>
    <lineage>
        <taxon>Bacteria</taxon>
        <taxon>Pseudomonadati</taxon>
        <taxon>Pseudomonadota</taxon>
        <taxon>Alphaproteobacteria</taxon>
        <taxon>Hyphomicrobiales</taxon>
        <taxon>Phreatobacteraceae</taxon>
        <taxon>Phreatobacter</taxon>
    </lineage>
</organism>
<dbReference type="OrthoDB" id="9814124at2"/>
<dbReference type="RefSeq" id="WP_137100942.1">
    <property type="nucleotide sequence ID" value="NZ_CP039865.1"/>
</dbReference>
<keyword evidence="3" id="KW-1185">Reference proteome</keyword>
<name>A0A4D7QNX8_9HYPH</name>